<feature type="region of interest" description="Disordered" evidence="1">
    <location>
        <begin position="1"/>
        <end position="37"/>
    </location>
</feature>
<evidence type="ECO:0000313" key="2">
    <source>
        <dbReference type="EMBL" id="CAE7581449.1"/>
    </source>
</evidence>
<feature type="region of interest" description="Disordered" evidence="1">
    <location>
        <begin position="366"/>
        <end position="412"/>
    </location>
</feature>
<sequence length="976" mass="106750">MTDDTQVDQEADEPASPPNKKQRPDEVSATATRTNSELSLAAKSGSNLDFSALHQDLSPAGCSAKALAEGSELEPSSGPVVRQESVTFSADAVRRELGEQGTPVPSLVRKPAIMFEEMKKESRDDLPATLPAEAEALPQLPPEKMAKYDSWWKQWGRSASRDSDVSSAAESSEGSVDVLQTVTQMPEGPLKSALLEVLMQKEPAQVQSPAQAPPSVPQQPVQAPPSVPLQPVQAPASVPPQPVQAPPSVSGGDDRLQAFAKWMYSGGNGRAHADSGNYKSWAKVLEHFRNDTSEALLFAAKRRQQDRGTSVCRNTGEETFLLFAEESITWTTKKLDQITVEVGADLEVATRLAQMIEQHPHLFKKQPAADVGKPHDAVEPTPNDGTDAAADGSGKKPKGKAKAKAKAKSKADKQIHTELPIMDLPGLAAFKETWTKAVSDAQGHATTMVCELESFESQEKLCELINQAKEGLSKARKDMMAVDVSTESCRTTMDHILMAAKPYVQAYLKHTRIGAAKRENEKKKKVEKEAAPADKVPLQCKISYVVIPIVEIQQVKRLAGAAAARAAGPPKGRGKGRARGRGRSGYMNLLKKKGLAEKVIVYKKWPIFLPSNFAKGLAAAGADAWMQHPANTTFNASARKSAIPILIHGDEGQGKKDRNVLILNWHVLGVQTSSVLFRKFPIVIRGSNLAFSSSGKCLTMEALQAAVVESLSIAANPATAGIRGDATLQYCAGKGDWKYKKDWLCEKKDYSHSQFCRRCNCGQTPAGEHWLDFLHLSFNKPEMVHDNLHANVPETLPLRSLDAWSMDMEAADLLHVLWLGAARDSIGSVIMEIVTFDPRFQQSETFDGALAQVLTMVHDFCEAHGIDKSTIDELSLTKLHVDSVQYDYPLGLSKAFANKVLCSWVAHFLADTTVPQLQRPAVMMWALMQFNWLLEQSGLFFDDATAMRAYHHGILYCQLHVLAALDALQECRPRWK</sequence>
<feature type="compositionally biased region" description="Basic residues" evidence="1">
    <location>
        <begin position="395"/>
        <end position="408"/>
    </location>
</feature>
<comment type="caution">
    <text evidence="2">The sequence shown here is derived from an EMBL/GenBank/DDBJ whole genome shotgun (WGS) entry which is preliminary data.</text>
</comment>
<feature type="compositionally biased region" description="Pro residues" evidence="1">
    <location>
        <begin position="211"/>
        <end position="228"/>
    </location>
</feature>
<feature type="compositionally biased region" description="Basic residues" evidence="1">
    <location>
        <begin position="572"/>
        <end position="582"/>
    </location>
</feature>
<feature type="non-terminal residue" evidence="2">
    <location>
        <position position="976"/>
    </location>
</feature>
<dbReference type="OrthoDB" id="434151at2759"/>
<keyword evidence="3" id="KW-1185">Reference proteome</keyword>
<feature type="region of interest" description="Disordered" evidence="1">
    <location>
        <begin position="563"/>
        <end position="583"/>
    </location>
</feature>
<feature type="compositionally biased region" description="Low complexity" evidence="1">
    <location>
        <begin position="165"/>
        <end position="178"/>
    </location>
</feature>
<evidence type="ECO:0000313" key="3">
    <source>
        <dbReference type="Proteomes" id="UP000601435"/>
    </source>
</evidence>
<dbReference type="Proteomes" id="UP000601435">
    <property type="component" value="Unassembled WGS sequence"/>
</dbReference>
<gene>
    <name evidence="2" type="ORF">SNEC2469_LOCUS16893</name>
</gene>
<dbReference type="EMBL" id="CAJNJA010027650">
    <property type="protein sequence ID" value="CAE7581449.1"/>
    <property type="molecule type" value="Genomic_DNA"/>
</dbReference>
<organism evidence="2 3">
    <name type="scientific">Symbiodinium necroappetens</name>
    <dbReference type="NCBI Taxonomy" id="1628268"/>
    <lineage>
        <taxon>Eukaryota</taxon>
        <taxon>Sar</taxon>
        <taxon>Alveolata</taxon>
        <taxon>Dinophyceae</taxon>
        <taxon>Suessiales</taxon>
        <taxon>Symbiodiniaceae</taxon>
        <taxon>Symbiodinium</taxon>
    </lineage>
</organism>
<evidence type="ECO:0000256" key="1">
    <source>
        <dbReference type="SAM" id="MobiDB-lite"/>
    </source>
</evidence>
<feature type="compositionally biased region" description="Acidic residues" evidence="1">
    <location>
        <begin position="1"/>
        <end position="13"/>
    </location>
</feature>
<dbReference type="AlphaFoldDB" id="A0A812UJK7"/>
<protein>
    <submittedName>
        <fullName evidence="2">Uncharacterized protein</fullName>
    </submittedName>
</protein>
<feature type="region of interest" description="Disordered" evidence="1">
    <location>
        <begin position="202"/>
        <end position="252"/>
    </location>
</feature>
<accession>A0A812UJK7</accession>
<proteinExistence type="predicted"/>
<feature type="region of interest" description="Disordered" evidence="1">
    <location>
        <begin position="156"/>
        <end position="184"/>
    </location>
</feature>
<feature type="compositionally biased region" description="Low complexity" evidence="1">
    <location>
        <begin position="127"/>
        <end position="138"/>
    </location>
</feature>
<feature type="region of interest" description="Disordered" evidence="1">
    <location>
        <begin position="120"/>
        <end position="141"/>
    </location>
</feature>
<name>A0A812UJK7_9DINO</name>
<reference evidence="2" key="1">
    <citation type="submission" date="2021-02" db="EMBL/GenBank/DDBJ databases">
        <authorList>
            <person name="Dougan E. K."/>
            <person name="Rhodes N."/>
            <person name="Thang M."/>
            <person name="Chan C."/>
        </authorList>
    </citation>
    <scope>NUCLEOTIDE SEQUENCE</scope>
</reference>